<protein>
    <submittedName>
        <fullName evidence="3">Redoxin domain-containing protein</fullName>
    </submittedName>
</protein>
<accession>A0A929PX58</accession>
<keyword evidence="1" id="KW-0732">Signal</keyword>
<reference evidence="3" key="1">
    <citation type="submission" date="2020-10" db="EMBL/GenBank/DDBJ databases">
        <title>Mucilaginibacter mali sp. nov., isolated from rhizosphere soil of apple orchard.</title>
        <authorList>
            <person name="Lee J.-S."/>
            <person name="Kim H.S."/>
            <person name="Kim J.-S."/>
        </authorList>
    </citation>
    <scope>NUCLEOTIDE SEQUENCE</scope>
    <source>
        <strain evidence="3">KCTC 22746</strain>
    </source>
</reference>
<evidence type="ECO:0000313" key="4">
    <source>
        <dbReference type="Proteomes" id="UP000622475"/>
    </source>
</evidence>
<dbReference type="Gene3D" id="3.40.30.10">
    <property type="entry name" value="Glutaredoxin"/>
    <property type="match status" value="1"/>
</dbReference>
<evidence type="ECO:0000259" key="2">
    <source>
        <dbReference type="PROSITE" id="PS51352"/>
    </source>
</evidence>
<dbReference type="InterPro" id="IPR013766">
    <property type="entry name" value="Thioredoxin_domain"/>
</dbReference>
<dbReference type="EMBL" id="JADFFL010000006">
    <property type="protein sequence ID" value="MBE9663513.1"/>
    <property type="molecule type" value="Genomic_DNA"/>
</dbReference>
<dbReference type="AlphaFoldDB" id="A0A929PX58"/>
<feature type="domain" description="Thioredoxin" evidence="2">
    <location>
        <begin position="30"/>
        <end position="173"/>
    </location>
</feature>
<gene>
    <name evidence="3" type="ORF">IRJ16_16620</name>
</gene>
<feature type="chain" id="PRO_5037457259" evidence="1">
    <location>
        <begin position="20"/>
        <end position="173"/>
    </location>
</feature>
<dbReference type="Proteomes" id="UP000622475">
    <property type="component" value="Unassembled WGS sequence"/>
</dbReference>
<sequence length="173" mass="19573">MKKLLVLLSFVLTATLGYATKEAGAGTGTAPKPKPIPNYKILTTDSVWKTPANLAKGKPVVLIYFAPDCSHCLKMMYEMQPKLKELAGIQVVMITWSNNHDIRAIKIFKRDFDLKKHPNFTIGTEGYTGVVQRYYEIDTTPYLALYDSNRKWVKAFDKVTKTEEILAALKKLK</sequence>
<comment type="caution">
    <text evidence="3">The sequence shown here is derived from an EMBL/GenBank/DDBJ whole genome shotgun (WGS) entry which is preliminary data.</text>
</comment>
<dbReference type="SUPFAM" id="SSF52833">
    <property type="entry name" value="Thioredoxin-like"/>
    <property type="match status" value="1"/>
</dbReference>
<dbReference type="RefSeq" id="WP_194112741.1">
    <property type="nucleotide sequence ID" value="NZ_JADFFL010000006.1"/>
</dbReference>
<dbReference type="PROSITE" id="PS51352">
    <property type="entry name" value="THIOREDOXIN_2"/>
    <property type="match status" value="1"/>
</dbReference>
<keyword evidence="4" id="KW-1185">Reference proteome</keyword>
<feature type="signal peptide" evidence="1">
    <location>
        <begin position="1"/>
        <end position="19"/>
    </location>
</feature>
<name>A0A929PX58_9SPHI</name>
<evidence type="ECO:0000256" key="1">
    <source>
        <dbReference type="SAM" id="SignalP"/>
    </source>
</evidence>
<organism evidence="3 4">
    <name type="scientific">Mucilaginibacter myungsuensis</name>
    <dbReference type="NCBI Taxonomy" id="649104"/>
    <lineage>
        <taxon>Bacteria</taxon>
        <taxon>Pseudomonadati</taxon>
        <taxon>Bacteroidota</taxon>
        <taxon>Sphingobacteriia</taxon>
        <taxon>Sphingobacteriales</taxon>
        <taxon>Sphingobacteriaceae</taxon>
        <taxon>Mucilaginibacter</taxon>
    </lineage>
</organism>
<evidence type="ECO:0000313" key="3">
    <source>
        <dbReference type="EMBL" id="MBE9663513.1"/>
    </source>
</evidence>
<dbReference type="InterPro" id="IPR036249">
    <property type="entry name" value="Thioredoxin-like_sf"/>
</dbReference>
<proteinExistence type="predicted"/>